<accession>X6LVS8</accession>
<dbReference type="SUPFAM" id="SSF103657">
    <property type="entry name" value="BAR/IMD domain-like"/>
    <property type="match status" value="1"/>
</dbReference>
<dbReference type="AlphaFoldDB" id="X6LVS8"/>
<dbReference type="Gene3D" id="1.20.1270.60">
    <property type="entry name" value="Arfaptin homology (AH) domain/BAR domain"/>
    <property type="match status" value="1"/>
</dbReference>
<evidence type="ECO:0000313" key="1">
    <source>
        <dbReference type="EMBL" id="ETO05456.1"/>
    </source>
</evidence>
<organism evidence="1 2">
    <name type="scientific">Reticulomyxa filosa</name>
    <dbReference type="NCBI Taxonomy" id="46433"/>
    <lineage>
        <taxon>Eukaryota</taxon>
        <taxon>Sar</taxon>
        <taxon>Rhizaria</taxon>
        <taxon>Retaria</taxon>
        <taxon>Foraminifera</taxon>
        <taxon>Monothalamids</taxon>
        <taxon>Reticulomyxidae</taxon>
        <taxon>Reticulomyxa</taxon>
    </lineage>
</organism>
<protein>
    <submittedName>
        <fullName evidence="1">Uncharacterized protein</fullName>
    </submittedName>
</protein>
<dbReference type="EMBL" id="ASPP01028103">
    <property type="protein sequence ID" value="ETO05456.1"/>
    <property type="molecule type" value="Genomic_DNA"/>
</dbReference>
<gene>
    <name evidence="1" type="ORF">RFI_31937</name>
</gene>
<proteinExistence type="predicted"/>
<evidence type="ECO:0000313" key="2">
    <source>
        <dbReference type="Proteomes" id="UP000023152"/>
    </source>
</evidence>
<comment type="caution">
    <text evidence="1">The sequence shown here is derived from an EMBL/GenBank/DDBJ whole genome shotgun (WGS) entry which is preliminary data.</text>
</comment>
<reference evidence="1 2" key="1">
    <citation type="journal article" date="2013" name="Curr. Biol.">
        <title>The Genome of the Foraminiferan Reticulomyxa filosa.</title>
        <authorList>
            <person name="Glockner G."/>
            <person name="Hulsmann N."/>
            <person name="Schleicher M."/>
            <person name="Noegel A.A."/>
            <person name="Eichinger L."/>
            <person name="Gallinger C."/>
            <person name="Pawlowski J."/>
            <person name="Sierra R."/>
            <person name="Euteneuer U."/>
            <person name="Pillet L."/>
            <person name="Moustafa A."/>
            <person name="Platzer M."/>
            <person name="Groth M."/>
            <person name="Szafranski K."/>
            <person name="Schliwa M."/>
        </authorList>
    </citation>
    <scope>NUCLEOTIDE SEQUENCE [LARGE SCALE GENOMIC DNA]</scope>
</reference>
<dbReference type="Proteomes" id="UP000023152">
    <property type="component" value="Unassembled WGS sequence"/>
</dbReference>
<keyword evidence="2" id="KW-1185">Reference proteome</keyword>
<feature type="non-terminal residue" evidence="1">
    <location>
        <position position="1"/>
    </location>
</feature>
<name>X6LVS8_RETFI</name>
<dbReference type="InterPro" id="IPR027267">
    <property type="entry name" value="AH/BAR_dom_sf"/>
</dbReference>
<sequence>KKTVKVAMALNMIDGDSVEHEKMLSFEKDLRHAYALLSERLEKGVVLLDELTTVLYLRIESDAELTRGLQKILHRMESQTDEIGTIKDALDAIKADIKNDHTCRTEYVNSLTEDVYKPLVELREHYVQNNKRVNKKKKKGFV</sequence>